<protein>
    <submittedName>
        <fullName evidence="3">Calcium-binding protein</fullName>
    </submittedName>
</protein>
<dbReference type="RefSeq" id="WP_335425231.1">
    <property type="nucleotide sequence ID" value="NZ_JBALHR010000018.1"/>
</dbReference>
<dbReference type="InterPro" id="IPR018511">
    <property type="entry name" value="Hemolysin-typ_Ca-bd_CS"/>
</dbReference>
<dbReference type="Proteomes" id="UP001431963">
    <property type="component" value="Unassembled WGS sequence"/>
</dbReference>
<sequence length="329" mass="32875">MTQTLSIDASALSGINLQTHIATALSGFAAASMTFWGGDPDSAFGGTYYMNGDQVLARYSEAGDGGNVQTDSVALIGGEDLAYDFIHNGASFGHGISGSIDSLTFGTWTDATTGTQGTGDEGLIAGLDEGLVIEGFGLSAAPGAGSDVAVNKVHALYTALRTMDAAAIYDLISGYAIEFTGSAGADTVRGYAADDVLLGGAGADRLHGMAGDDLLLGGHGADILRGYKGADDLRGGAGADTLVGGGGADVLTGGSGADVFVFSTARGTDTVTDFDVTQDLLDLTALGADGLADLTVTETETGVDLVLGQITIALNGVAAADLTDDLFLF</sequence>
<dbReference type="Gene3D" id="2.150.10.10">
    <property type="entry name" value="Serralysin-like metalloprotease, C-terminal"/>
    <property type="match status" value="1"/>
</dbReference>
<dbReference type="InterPro" id="IPR050557">
    <property type="entry name" value="RTX_toxin/Mannuronan_C5-epim"/>
</dbReference>
<dbReference type="PANTHER" id="PTHR38340">
    <property type="entry name" value="S-LAYER PROTEIN"/>
    <property type="match status" value="1"/>
</dbReference>
<dbReference type="SUPFAM" id="SSF51120">
    <property type="entry name" value="beta-Roll"/>
    <property type="match status" value="1"/>
</dbReference>
<dbReference type="InterPro" id="IPR036912">
    <property type="entry name" value="HasA_haem-bd_sf"/>
</dbReference>
<dbReference type="PRINTS" id="PR00313">
    <property type="entry name" value="CABNDNGRPT"/>
</dbReference>
<organism evidence="3 4">
    <name type="scientific">Gemmobacter denitrificans</name>
    <dbReference type="NCBI Taxonomy" id="3123040"/>
    <lineage>
        <taxon>Bacteria</taxon>
        <taxon>Pseudomonadati</taxon>
        <taxon>Pseudomonadota</taxon>
        <taxon>Alphaproteobacteria</taxon>
        <taxon>Rhodobacterales</taxon>
        <taxon>Paracoccaceae</taxon>
        <taxon>Gemmobacter</taxon>
    </lineage>
</organism>
<dbReference type="Gene3D" id="3.30.1500.10">
    <property type="entry name" value="Haem-binding HasA"/>
    <property type="match status" value="1"/>
</dbReference>
<dbReference type="InterPro" id="IPR001343">
    <property type="entry name" value="Hemolysn_Ca-bd"/>
</dbReference>
<keyword evidence="2" id="KW-0964">Secreted</keyword>
<comment type="subcellular location">
    <subcellularLocation>
        <location evidence="1">Secreted</location>
    </subcellularLocation>
</comment>
<dbReference type="EMBL" id="JBALHR010000018">
    <property type="protein sequence ID" value="MEH7830199.1"/>
    <property type="molecule type" value="Genomic_DNA"/>
</dbReference>
<evidence type="ECO:0000256" key="1">
    <source>
        <dbReference type="ARBA" id="ARBA00004613"/>
    </source>
</evidence>
<keyword evidence="4" id="KW-1185">Reference proteome</keyword>
<reference evidence="3" key="1">
    <citation type="submission" date="2024-02" db="EMBL/GenBank/DDBJ databases">
        <title>Genome sequences of strain Gemmobacter sp. JM10B15.</title>
        <authorList>
            <person name="Zhang M."/>
        </authorList>
    </citation>
    <scope>NUCLEOTIDE SEQUENCE</scope>
    <source>
        <strain evidence="3">JM10B15</strain>
    </source>
</reference>
<proteinExistence type="predicted"/>
<accession>A0ABU8C1E3</accession>
<evidence type="ECO:0000313" key="4">
    <source>
        <dbReference type="Proteomes" id="UP001431963"/>
    </source>
</evidence>
<name>A0ABU8C1E3_9RHOB</name>
<evidence type="ECO:0000256" key="2">
    <source>
        <dbReference type="ARBA" id="ARBA00022525"/>
    </source>
</evidence>
<comment type="caution">
    <text evidence="3">The sequence shown here is derived from an EMBL/GenBank/DDBJ whole genome shotgun (WGS) entry which is preliminary data.</text>
</comment>
<dbReference type="Pfam" id="PF00353">
    <property type="entry name" value="HemolysinCabind"/>
    <property type="match status" value="2"/>
</dbReference>
<dbReference type="PANTHER" id="PTHR38340:SF1">
    <property type="entry name" value="S-LAYER PROTEIN"/>
    <property type="match status" value="1"/>
</dbReference>
<dbReference type="InterPro" id="IPR011049">
    <property type="entry name" value="Serralysin-like_metalloprot_C"/>
</dbReference>
<gene>
    <name evidence="3" type="ORF">V6590_18770</name>
</gene>
<dbReference type="PROSITE" id="PS00330">
    <property type="entry name" value="HEMOLYSIN_CALCIUM"/>
    <property type="match status" value="3"/>
</dbReference>
<evidence type="ECO:0000313" key="3">
    <source>
        <dbReference type="EMBL" id="MEH7830199.1"/>
    </source>
</evidence>